<feature type="domain" description="NADH dehydrogenase subunit 5 C-terminal" evidence="19">
    <location>
        <begin position="394"/>
        <end position="571"/>
    </location>
</feature>
<keyword evidence="10 17" id="KW-1133">Transmembrane helix</keyword>
<evidence type="ECO:0000256" key="7">
    <source>
        <dbReference type="ARBA" id="ARBA00022792"/>
    </source>
</evidence>
<keyword evidence="9" id="KW-0249">Electron transport</keyword>
<evidence type="ECO:0000256" key="2">
    <source>
        <dbReference type="ARBA" id="ARBA00012944"/>
    </source>
</evidence>
<keyword evidence="13 20" id="KW-0496">Mitochondrion</keyword>
<feature type="transmembrane region" description="Helical" evidence="17">
    <location>
        <begin position="155"/>
        <end position="175"/>
    </location>
</feature>
<feature type="transmembrane region" description="Helical" evidence="17">
    <location>
        <begin position="378"/>
        <end position="400"/>
    </location>
</feature>
<evidence type="ECO:0000256" key="9">
    <source>
        <dbReference type="ARBA" id="ARBA00022982"/>
    </source>
</evidence>
<dbReference type="InterPro" id="IPR003945">
    <property type="entry name" value="NU5C-like"/>
</dbReference>
<dbReference type="GO" id="GO:0042773">
    <property type="term" value="P:ATP synthesis coupled electron transport"/>
    <property type="evidence" value="ECO:0007669"/>
    <property type="project" value="InterPro"/>
</dbReference>
<dbReference type="Pfam" id="PF00361">
    <property type="entry name" value="Proton_antipo_M"/>
    <property type="match status" value="1"/>
</dbReference>
<name>A0A0U1WPR2_9BILA</name>
<evidence type="ECO:0000256" key="12">
    <source>
        <dbReference type="ARBA" id="ARBA00023075"/>
    </source>
</evidence>
<keyword evidence="6 17" id="KW-0812">Transmembrane</keyword>
<dbReference type="Pfam" id="PF06455">
    <property type="entry name" value="NADH5_C"/>
    <property type="match status" value="1"/>
</dbReference>
<proteinExistence type="predicted"/>
<dbReference type="GO" id="GO:0015990">
    <property type="term" value="P:electron transport coupled proton transport"/>
    <property type="evidence" value="ECO:0007669"/>
    <property type="project" value="TreeGrafter"/>
</dbReference>
<feature type="transmembrane region" description="Helical" evidence="17">
    <location>
        <begin position="12"/>
        <end position="33"/>
    </location>
</feature>
<evidence type="ECO:0000256" key="8">
    <source>
        <dbReference type="ARBA" id="ARBA00022967"/>
    </source>
</evidence>
<evidence type="ECO:0000256" key="4">
    <source>
        <dbReference type="ARBA" id="ARBA00022448"/>
    </source>
</evidence>
<dbReference type="PRINTS" id="PR01434">
    <property type="entry name" value="NADHDHGNASE5"/>
</dbReference>
<dbReference type="RefSeq" id="YP_009051404.1">
    <property type="nucleotide sequence ID" value="NC_024670.1"/>
</dbReference>
<dbReference type="GO" id="GO:0005743">
    <property type="term" value="C:mitochondrial inner membrane"/>
    <property type="evidence" value="ECO:0007669"/>
    <property type="project" value="UniProtKB-SubCell"/>
</dbReference>
<dbReference type="CTD" id="4540"/>
<reference evidence="20" key="2">
    <citation type="submission" date="2014-04" db="EMBL/GenBank/DDBJ databases">
        <authorList>
            <person name="Harrison E."/>
        </authorList>
    </citation>
    <scope>NUCLEOTIDE SEQUENCE</scope>
</reference>
<feature type="transmembrane region" description="Helical" evidence="17">
    <location>
        <begin position="245"/>
        <end position="266"/>
    </location>
</feature>
<geneLocation type="mitochondrion" evidence="20"/>
<feature type="transmembrane region" description="Helical" evidence="17">
    <location>
        <begin position="90"/>
        <end position="110"/>
    </location>
</feature>
<evidence type="ECO:0000313" key="20">
    <source>
        <dbReference type="EMBL" id="AIH00392.1"/>
    </source>
</evidence>
<dbReference type="GeneID" id="20006075"/>
<feature type="transmembrane region" description="Helical" evidence="17">
    <location>
        <begin position="305"/>
        <end position="322"/>
    </location>
</feature>
<evidence type="ECO:0000256" key="11">
    <source>
        <dbReference type="ARBA" id="ARBA00023027"/>
    </source>
</evidence>
<comment type="catalytic activity">
    <reaction evidence="16">
        <text>a ubiquinone + NADH + 5 H(+)(in) = a ubiquinol + NAD(+) + 4 H(+)(out)</text>
        <dbReference type="Rhea" id="RHEA:29091"/>
        <dbReference type="Rhea" id="RHEA-COMP:9565"/>
        <dbReference type="Rhea" id="RHEA-COMP:9566"/>
        <dbReference type="ChEBI" id="CHEBI:15378"/>
        <dbReference type="ChEBI" id="CHEBI:16389"/>
        <dbReference type="ChEBI" id="CHEBI:17976"/>
        <dbReference type="ChEBI" id="CHEBI:57540"/>
        <dbReference type="ChEBI" id="CHEBI:57945"/>
        <dbReference type="EC" id="7.1.1.2"/>
    </reaction>
</comment>
<dbReference type="GO" id="GO:0003954">
    <property type="term" value="F:NADH dehydrogenase activity"/>
    <property type="evidence" value="ECO:0007669"/>
    <property type="project" value="TreeGrafter"/>
</dbReference>
<dbReference type="EC" id="7.1.1.2" evidence="2"/>
<feature type="transmembrane region" description="Helical" evidence="17">
    <location>
        <begin position="461"/>
        <end position="481"/>
    </location>
</feature>
<dbReference type="AlphaFoldDB" id="A0A0U1WPR2"/>
<evidence type="ECO:0000259" key="19">
    <source>
        <dbReference type="Pfam" id="PF06455"/>
    </source>
</evidence>
<dbReference type="InterPro" id="IPR001750">
    <property type="entry name" value="ND/Mrp_TM"/>
</dbReference>
<feature type="transmembrane region" description="Helical" evidence="17">
    <location>
        <begin position="64"/>
        <end position="83"/>
    </location>
</feature>
<feature type="transmembrane region" description="Helical" evidence="17">
    <location>
        <begin position="545"/>
        <end position="571"/>
    </location>
</feature>
<keyword evidence="11" id="KW-0520">NAD</keyword>
<evidence type="ECO:0000256" key="13">
    <source>
        <dbReference type="ARBA" id="ARBA00023128"/>
    </source>
</evidence>
<evidence type="ECO:0000256" key="17">
    <source>
        <dbReference type="SAM" id="Phobius"/>
    </source>
</evidence>
<feature type="transmembrane region" description="Helical" evidence="17">
    <location>
        <begin position="501"/>
        <end position="525"/>
    </location>
</feature>
<feature type="transmembrane region" description="Helical" evidence="17">
    <location>
        <begin position="334"/>
        <end position="358"/>
    </location>
</feature>
<dbReference type="PANTHER" id="PTHR42829">
    <property type="entry name" value="NADH-UBIQUINONE OXIDOREDUCTASE CHAIN 5"/>
    <property type="match status" value="1"/>
</dbReference>
<dbReference type="EMBL" id="KJ717948">
    <property type="protein sequence ID" value="AIH00392.1"/>
    <property type="molecule type" value="Genomic_DNA"/>
</dbReference>
<accession>A0A0U1WPR2</accession>
<evidence type="ECO:0000256" key="14">
    <source>
        <dbReference type="ARBA" id="ARBA00023136"/>
    </source>
</evidence>
<keyword evidence="14 17" id="KW-0472">Membrane</keyword>
<keyword evidence="8" id="KW-1278">Translocase</keyword>
<protein>
    <recommendedName>
        <fullName evidence="3">NADH-ubiquinone oxidoreductase chain 5</fullName>
        <ecNumber evidence="2">7.1.1.2</ecNumber>
    </recommendedName>
    <alternativeName>
        <fullName evidence="15">NADH dehydrogenase subunit 5</fullName>
    </alternativeName>
</protein>
<organism evidence="20">
    <name type="scientific">Tetrastemma olgarum</name>
    <dbReference type="NCBI Taxonomy" id="1526548"/>
    <lineage>
        <taxon>Eukaryota</taxon>
        <taxon>Metazoa</taxon>
        <taxon>Spiralia</taxon>
        <taxon>Lophotrochozoa</taxon>
        <taxon>Nemertea</taxon>
        <taxon>Enopla</taxon>
        <taxon>Hoplonemertea</taxon>
        <taxon>Monostilifera</taxon>
        <taxon>Eumonostilifera</taxon>
        <taxon>Tetrastemmatidae</taxon>
        <taxon>Tetrastemma</taxon>
    </lineage>
</organism>
<dbReference type="InterPro" id="IPR010934">
    <property type="entry name" value="NADH_DH_su5_C"/>
</dbReference>
<keyword evidence="5" id="KW-0679">Respiratory chain</keyword>
<evidence type="ECO:0000259" key="18">
    <source>
        <dbReference type="Pfam" id="PF00361"/>
    </source>
</evidence>
<evidence type="ECO:0000256" key="10">
    <source>
        <dbReference type="ARBA" id="ARBA00022989"/>
    </source>
</evidence>
<sequence length="572" mass="65614">MFFWKGVNISLFTSFFLFFFFIFFCLSGCYVLYNGFCILIDWEVFSMVGVCFSFTVLVDWVSLSFSAVVCIISFSVVWFSFYYMSGDEYVVRFTWLVILFILSMIFLIYIPNLMTLLIGWDGLGLISFCLVVYYQNFKSLVSGVVTVLMNRIGDVMILLSIGWLLSVGSWSWLFISDFYLSFYVSLCLVLAGMTKSAQFPFCSWLPAAMAAPTPVSALVHSSTLVTAGVYLIIRFWGLILLMEEVVYLLQVVSIVTMVLSGFSALYETDLKKIIALSTLSQLSVMLFAVSFGFSFLGLFHLYTHALFKALLFLCAGCLIHSFSHVQDLRHLGSCWSLAPCVMVFLNLANLALCGFPFFGGFYSKDMILEMFLWENFNFFFFFVLFLATSFTVGYSVRLSLFSVFGFVKHFSLFVKGEEEVNFLFPLGVLGLGALFGGFFFYSSMFEPKCSFFFTSISDKNFVFFILLLGGFLGFFFFYIYVDFRFFSVFKMLSAFGGSMWYLQFLSTQGVLYYFFFFSFFNLSFIDRGYFELMGGQGLSKFLGSFSFFFNFFSSKSVLVSSVFVLFFFFFFL</sequence>
<evidence type="ECO:0000256" key="5">
    <source>
        <dbReference type="ARBA" id="ARBA00022660"/>
    </source>
</evidence>
<evidence type="ECO:0000256" key="15">
    <source>
        <dbReference type="ARBA" id="ARBA00031027"/>
    </source>
</evidence>
<reference evidence="20" key="1">
    <citation type="journal article" date="2014" name="Mitochondrial DNA">
        <title>The complete mitochondrial genome of Tetrastemma olgarum (Nemertea: Hoplonemertea).</title>
        <authorList>
            <person name="Sun W.Y."/>
            <person name="Shen C.Y."/>
            <person name="Sun S.C."/>
        </authorList>
    </citation>
    <scope>NUCLEOTIDE SEQUENCE</scope>
</reference>
<feature type="transmembrane region" description="Helical" evidence="17">
    <location>
        <begin position="420"/>
        <end position="441"/>
    </location>
</feature>
<evidence type="ECO:0000256" key="16">
    <source>
        <dbReference type="ARBA" id="ARBA00049551"/>
    </source>
</evidence>
<feature type="transmembrane region" description="Helical" evidence="17">
    <location>
        <begin position="217"/>
        <end position="239"/>
    </location>
</feature>
<dbReference type="GO" id="GO:0008137">
    <property type="term" value="F:NADH dehydrogenase (ubiquinone) activity"/>
    <property type="evidence" value="ECO:0007669"/>
    <property type="project" value="UniProtKB-EC"/>
</dbReference>
<evidence type="ECO:0000256" key="3">
    <source>
        <dbReference type="ARBA" id="ARBA00021096"/>
    </source>
</evidence>
<feature type="transmembrane region" description="Helical" evidence="17">
    <location>
        <begin position="181"/>
        <end position="205"/>
    </location>
</feature>
<comment type="subcellular location">
    <subcellularLocation>
        <location evidence="1">Mitochondrion inner membrane</location>
        <topology evidence="1">Multi-pass membrane protein</topology>
    </subcellularLocation>
</comment>
<gene>
    <name evidence="20" type="primary">ND5</name>
</gene>
<keyword evidence="12" id="KW-0830">Ubiquinone</keyword>
<evidence type="ECO:0000256" key="1">
    <source>
        <dbReference type="ARBA" id="ARBA00004448"/>
    </source>
</evidence>
<evidence type="ECO:0000256" key="6">
    <source>
        <dbReference type="ARBA" id="ARBA00022692"/>
    </source>
</evidence>
<feature type="domain" description="NADH:quinone oxidoreductase/Mrp antiporter transmembrane" evidence="18">
    <location>
        <begin position="112"/>
        <end position="385"/>
    </location>
</feature>
<dbReference type="PANTHER" id="PTHR42829:SF2">
    <property type="entry name" value="NADH-UBIQUINONE OXIDOREDUCTASE CHAIN 5"/>
    <property type="match status" value="1"/>
</dbReference>
<feature type="transmembrane region" description="Helical" evidence="17">
    <location>
        <begin position="273"/>
        <end position="299"/>
    </location>
</feature>
<keyword evidence="4" id="KW-0813">Transport</keyword>
<feature type="transmembrane region" description="Helical" evidence="17">
    <location>
        <begin position="116"/>
        <end position="134"/>
    </location>
</feature>
<keyword evidence="7" id="KW-0999">Mitochondrion inner membrane</keyword>